<evidence type="ECO:0000256" key="3">
    <source>
        <dbReference type="ARBA" id="ARBA00022763"/>
    </source>
</evidence>
<sequence>MTKVDLASAFLIHRRAFKESSLLLDFFTLDHGKIRLVGRSLRKSKTSIQSFQQLKISYSGRGDLKGLNSWEVDDVPRRLQGDSLIFGMYVNELISRLLQEQDPHDELFVMYKDFISQLTEIDPTSHHWLLRLFENNLLQELGYGVDLSYDIIGNEINTELMYEYQHQGGFIASVTGKISGDLINQLLADDIKNMPNLQQLRVCRDLNRQRLKPLLGDKPLQSRSLFFSK</sequence>
<dbReference type="Gene3D" id="1.20.1440.120">
    <property type="entry name" value="Recombination protein O, C-terminal domain"/>
    <property type="match status" value="1"/>
</dbReference>
<comment type="similarity">
    <text evidence="1">Belongs to the RecO family.</text>
</comment>
<dbReference type="HAMAP" id="MF_00201">
    <property type="entry name" value="RecO"/>
    <property type="match status" value="1"/>
</dbReference>
<accession>A0A1W1D9N0</accession>
<gene>
    <name evidence="8" type="ORF">MNB_SUP05-4-181</name>
</gene>
<reference evidence="8" key="1">
    <citation type="submission" date="2016-10" db="EMBL/GenBank/DDBJ databases">
        <authorList>
            <person name="de Groot N.N."/>
        </authorList>
    </citation>
    <scope>NUCLEOTIDE SEQUENCE</scope>
</reference>
<keyword evidence="5" id="KW-0234">DNA repair</keyword>
<dbReference type="GO" id="GO:0006302">
    <property type="term" value="P:double-strand break repair"/>
    <property type="evidence" value="ECO:0007669"/>
    <property type="project" value="TreeGrafter"/>
</dbReference>
<dbReference type="GO" id="GO:0043590">
    <property type="term" value="C:bacterial nucleoid"/>
    <property type="evidence" value="ECO:0007669"/>
    <property type="project" value="TreeGrafter"/>
</dbReference>
<name>A0A1W1D9N0_9ZZZZ</name>
<evidence type="ECO:0000313" key="8">
    <source>
        <dbReference type="EMBL" id="SFV77220.1"/>
    </source>
</evidence>
<dbReference type="NCBIfam" id="TIGR00613">
    <property type="entry name" value="reco"/>
    <property type="match status" value="1"/>
</dbReference>
<organism evidence="8">
    <name type="scientific">hydrothermal vent metagenome</name>
    <dbReference type="NCBI Taxonomy" id="652676"/>
    <lineage>
        <taxon>unclassified sequences</taxon>
        <taxon>metagenomes</taxon>
        <taxon>ecological metagenomes</taxon>
    </lineage>
</organism>
<dbReference type="PANTHER" id="PTHR33991">
    <property type="entry name" value="DNA REPAIR PROTEIN RECO"/>
    <property type="match status" value="1"/>
</dbReference>
<evidence type="ECO:0000259" key="7">
    <source>
        <dbReference type="Pfam" id="PF11967"/>
    </source>
</evidence>
<feature type="domain" description="DNA replication/recombination mediator RecO N-terminal" evidence="7">
    <location>
        <begin position="7"/>
        <end position="72"/>
    </location>
</feature>
<evidence type="ECO:0000256" key="5">
    <source>
        <dbReference type="ARBA" id="ARBA00023204"/>
    </source>
</evidence>
<evidence type="ECO:0000256" key="6">
    <source>
        <dbReference type="ARBA" id="ARBA00033409"/>
    </source>
</evidence>
<dbReference type="SUPFAM" id="SSF50249">
    <property type="entry name" value="Nucleic acid-binding proteins"/>
    <property type="match status" value="1"/>
</dbReference>
<dbReference type="InterPro" id="IPR037278">
    <property type="entry name" value="ARFGAP/RecO"/>
</dbReference>
<dbReference type="AlphaFoldDB" id="A0A1W1D9N0"/>
<proteinExistence type="inferred from homology"/>
<keyword evidence="4" id="KW-0233">DNA recombination</keyword>
<keyword evidence="3" id="KW-0227">DNA damage</keyword>
<dbReference type="GO" id="GO:0006310">
    <property type="term" value="P:DNA recombination"/>
    <property type="evidence" value="ECO:0007669"/>
    <property type="project" value="UniProtKB-KW"/>
</dbReference>
<dbReference type="Pfam" id="PF11967">
    <property type="entry name" value="RecO_N"/>
    <property type="match status" value="1"/>
</dbReference>
<evidence type="ECO:0000256" key="2">
    <source>
        <dbReference type="ARBA" id="ARBA00021310"/>
    </source>
</evidence>
<dbReference type="InterPro" id="IPR022572">
    <property type="entry name" value="DNA_rep/recomb_RecO_N"/>
</dbReference>
<dbReference type="Gene3D" id="2.40.50.140">
    <property type="entry name" value="Nucleic acid-binding proteins"/>
    <property type="match status" value="1"/>
</dbReference>
<protein>
    <recommendedName>
        <fullName evidence="2">DNA repair protein RecO</fullName>
    </recommendedName>
    <alternativeName>
        <fullName evidence="6">Recombination protein O</fullName>
    </alternativeName>
</protein>
<evidence type="ECO:0000256" key="4">
    <source>
        <dbReference type="ARBA" id="ARBA00023172"/>
    </source>
</evidence>
<dbReference type="InterPro" id="IPR003717">
    <property type="entry name" value="RecO"/>
</dbReference>
<dbReference type="EMBL" id="FPHR01000019">
    <property type="protein sequence ID" value="SFV77220.1"/>
    <property type="molecule type" value="Genomic_DNA"/>
</dbReference>
<dbReference type="PANTHER" id="PTHR33991:SF1">
    <property type="entry name" value="DNA REPAIR PROTEIN RECO"/>
    <property type="match status" value="1"/>
</dbReference>
<dbReference type="InterPro" id="IPR042242">
    <property type="entry name" value="RecO_C"/>
</dbReference>
<dbReference type="InterPro" id="IPR012340">
    <property type="entry name" value="NA-bd_OB-fold"/>
</dbReference>
<dbReference type="SUPFAM" id="SSF57863">
    <property type="entry name" value="ArfGap/RecO-like zinc finger"/>
    <property type="match status" value="1"/>
</dbReference>
<dbReference type="Pfam" id="PF02565">
    <property type="entry name" value="RecO_C"/>
    <property type="match status" value="1"/>
</dbReference>
<evidence type="ECO:0000256" key="1">
    <source>
        <dbReference type="ARBA" id="ARBA00007452"/>
    </source>
</evidence>